<sequence>MTDPLLTSTPLQPLHAVLTSLELHDTSDEGESHLAYCSSRTTQRYHMAPCPREVTHTPQLGPVCCFLAAKPLMG</sequence>
<protein>
    <submittedName>
        <fullName evidence="1">Uncharacterized protein</fullName>
    </submittedName>
</protein>
<organism evidence="1 2">
    <name type="scientific">Portunus trituberculatus</name>
    <name type="common">Swimming crab</name>
    <name type="synonym">Neptunus trituberculatus</name>
    <dbReference type="NCBI Taxonomy" id="210409"/>
    <lineage>
        <taxon>Eukaryota</taxon>
        <taxon>Metazoa</taxon>
        <taxon>Ecdysozoa</taxon>
        <taxon>Arthropoda</taxon>
        <taxon>Crustacea</taxon>
        <taxon>Multicrustacea</taxon>
        <taxon>Malacostraca</taxon>
        <taxon>Eumalacostraca</taxon>
        <taxon>Eucarida</taxon>
        <taxon>Decapoda</taxon>
        <taxon>Pleocyemata</taxon>
        <taxon>Brachyura</taxon>
        <taxon>Eubrachyura</taxon>
        <taxon>Portunoidea</taxon>
        <taxon>Portunidae</taxon>
        <taxon>Portuninae</taxon>
        <taxon>Portunus</taxon>
    </lineage>
</organism>
<accession>A0A5B7DB16</accession>
<gene>
    <name evidence="1" type="ORF">E2C01_011193</name>
</gene>
<evidence type="ECO:0000313" key="2">
    <source>
        <dbReference type="Proteomes" id="UP000324222"/>
    </source>
</evidence>
<dbReference type="Proteomes" id="UP000324222">
    <property type="component" value="Unassembled WGS sequence"/>
</dbReference>
<reference evidence="1 2" key="1">
    <citation type="submission" date="2019-05" db="EMBL/GenBank/DDBJ databases">
        <title>Another draft genome of Portunus trituberculatus and its Hox gene families provides insights of decapod evolution.</title>
        <authorList>
            <person name="Jeong J.-H."/>
            <person name="Song I."/>
            <person name="Kim S."/>
            <person name="Choi T."/>
            <person name="Kim D."/>
            <person name="Ryu S."/>
            <person name="Kim W."/>
        </authorList>
    </citation>
    <scope>NUCLEOTIDE SEQUENCE [LARGE SCALE GENOMIC DNA]</scope>
    <source>
        <tissue evidence="1">Muscle</tissue>
    </source>
</reference>
<dbReference type="EMBL" id="VSRR010000669">
    <property type="protein sequence ID" value="MPC18315.1"/>
    <property type="molecule type" value="Genomic_DNA"/>
</dbReference>
<comment type="caution">
    <text evidence="1">The sequence shown here is derived from an EMBL/GenBank/DDBJ whole genome shotgun (WGS) entry which is preliminary data.</text>
</comment>
<proteinExistence type="predicted"/>
<dbReference type="AlphaFoldDB" id="A0A5B7DB16"/>
<evidence type="ECO:0000313" key="1">
    <source>
        <dbReference type="EMBL" id="MPC18315.1"/>
    </source>
</evidence>
<name>A0A5B7DB16_PORTR</name>
<keyword evidence="2" id="KW-1185">Reference proteome</keyword>